<dbReference type="InterPro" id="IPR012338">
    <property type="entry name" value="Beta-lactam/transpept-like"/>
</dbReference>
<evidence type="ECO:0000259" key="1">
    <source>
        <dbReference type="Pfam" id="PF13354"/>
    </source>
</evidence>
<dbReference type="Gene3D" id="3.40.710.10">
    <property type="entry name" value="DD-peptidase/beta-lactamase superfamily"/>
    <property type="match status" value="1"/>
</dbReference>
<accession>A0A1N5WPF8</accession>
<organism evidence="2 3">
    <name type="scientific">Micromonospora cremea</name>
    <dbReference type="NCBI Taxonomy" id="709881"/>
    <lineage>
        <taxon>Bacteria</taxon>
        <taxon>Bacillati</taxon>
        <taxon>Actinomycetota</taxon>
        <taxon>Actinomycetes</taxon>
        <taxon>Micromonosporales</taxon>
        <taxon>Micromonosporaceae</taxon>
        <taxon>Micromonospora</taxon>
    </lineage>
</organism>
<reference evidence="3" key="1">
    <citation type="submission" date="2016-12" db="EMBL/GenBank/DDBJ databases">
        <authorList>
            <person name="Varghese N."/>
            <person name="Submissions S."/>
        </authorList>
    </citation>
    <scope>NUCLEOTIDE SEQUENCE [LARGE SCALE GENOMIC DNA]</scope>
    <source>
        <strain evidence="3">DSM 45599</strain>
    </source>
</reference>
<evidence type="ECO:0000313" key="2">
    <source>
        <dbReference type="EMBL" id="SIM87098.1"/>
    </source>
</evidence>
<protein>
    <submittedName>
        <fullName evidence="2">Beta-lactamase class A</fullName>
    </submittedName>
</protein>
<dbReference type="STRING" id="709881.SAMN04489832_2643"/>
<proteinExistence type="predicted"/>
<dbReference type="Proteomes" id="UP000185124">
    <property type="component" value="Unassembled WGS sequence"/>
</dbReference>
<dbReference type="GO" id="GO:0030655">
    <property type="term" value="P:beta-lactam antibiotic catabolic process"/>
    <property type="evidence" value="ECO:0007669"/>
    <property type="project" value="InterPro"/>
</dbReference>
<feature type="domain" description="Beta-lactamase class A catalytic" evidence="1">
    <location>
        <begin position="14"/>
        <end position="230"/>
    </location>
</feature>
<dbReference type="EMBL" id="FSQT01000001">
    <property type="protein sequence ID" value="SIM87098.1"/>
    <property type="molecule type" value="Genomic_DNA"/>
</dbReference>
<dbReference type="InterPro" id="IPR045155">
    <property type="entry name" value="Beta-lactam_cat"/>
</dbReference>
<dbReference type="PANTHER" id="PTHR35333">
    <property type="entry name" value="BETA-LACTAMASE"/>
    <property type="match status" value="1"/>
</dbReference>
<dbReference type="PANTHER" id="PTHR35333:SF3">
    <property type="entry name" value="BETA-LACTAMASE-TYPE TRANSPEPTIDASE FOLD CONTAINING PROTEIN"/>
    <property type="match status" value="1"/>
</dbReference>
<dbReference type="GO" id="GO:0008800">
    <property type="term" value="F:beta-lactamase activity"/>
    <property type="evidence" value="ECO:0007669"/>
    <property type="project" value="InterPro"/>
</dbReference>
<dbReference type="Pfam" id="PF13354">
    <property type="entry name" value="Beta-lactamase2"/>
    <property type="match status" value="1"/>
</dbReference>
<name>A0A1N5WPF8_9ACTN</name>
<sequence>MTADAPAAPTRVGAMVRRLDDRRILSLDPDLVLPLASVGKLLLLGEVARRLADGTLAPDQPVDLLDDDRALGGTGVLGLLSPRRWTVADLTTAVAAVSDNAATNALLRLVTLDAVQELALRSGLRDTTVHDRIRAARGPDVPPTFATGTAHDLCAFLADVATGSWQGQRASGLLRGWLARNTDHTLVADTIRHDPWSAAGAQVLNKTGTDTGVRADAGIVVGRHTVVYAVVAAFPPGAERAAVGELRRWGTAVDRLAGTRGHRSASS</sequence>
<dbReference type="SUPFAM" id="SSF56601">
    <property type="entry name" value="beta-lactamase/transpeptidase-like"/>
    <property type="match status" value="1"/>
</dbReference>
<dbReference type="OrthoDB" id="3673924at2"/>
<gene>
    <name evidence="2" type="ORF">SAMN04489832_2643</name>
</gene>
<dbReference type="GO" id="GO:0046677">
    <property type="term" value="P:response to antibiotic"/>
    <property type="evidence" value="ECO:0007669"/>
    <property type="project" value="InterPro"/>
</dbReference>
<evidence type="ECO:0000313" key="3">
    <source>
        <dbReference type="Proteomes" id="UP000185124"/>
    </source>
</evidence>
<keyword evidence="3" id="KW-1185">Reference proteome</keyword>
<dbReference type="InterPro" id="IPR000871">
    <property type="entry name" value="Beta-lactam_class-A"/>
</dbReference>
<dbReference type="AlphaFoldDB" id="A0A1N5WPF8"/>